<comment type="caution">
    <text evidence="5">The sequence shown here is derived from an EMBL/GenBank/DDBJ whole genome shotgun (WGS) entry which is preliminary data.</text>
</comment>
<evidence type="ECO:0000256" key="1">
    <source>
        <dbReference type="ARBA" id="ARBA00007261"/>
    </source>
</evidence>
<evidence type="ECO:0000259" key="3">
    <source>
        <dbReference type="Pfam" id="PF00675"/>
    </source>
</evidence>
<evidence type="ECO:0000259" key="4">
    <source>
        <dbReference type="Pfam" id="PF05193"/>
    </source>
</evidence>
<dbReference type="SUPFAM" id="SSF63411">
    <property type="entry name" value="LuxS/MPP-like metallohydrolase"/>
    <property type="match status" value="4"/>
</dbReference>
<dbReference type="PANTHER" id="PTHR11851">
    <property type="entry name" value="METALLOPROTEASE"/>
    <property type="match status" value="1"/>
</dbReference>
<feature type="domain" description="Peptidase M16 N-terminal" evidence="3">
    <location>
        <begin position="486"/>
        <end position="606"/>
    </location>
</feature>
<dbReference type="GO" id="GO:0046872">
    <property type="term" value="F:metal ion binding"/>
    <property type="evidence" value="ECO:0007669"/>
    <property type="project" value="InterPro"/>
</dbReference>
<gene>
    <name evidence="5" type="ORF">CNF02_08370</name>
</gene>
<evidence type="ECO:0000313" key="5">
    <source>
        <dbReference type="EMBL" id="PDH33452.1"/>
    </source>
</evidence>
<feature type="domain" description="Peptidase M16 C-terminal" evidence="4">
    <location>
        <begin position="200"/>
        <end position="375"/>
    </location>
</feature>
<comment type="similarity">
    <text evidence="1">Belongs to the peptidase M16 family.</text>
</comment>
<evidence type="ECO:0000256" key="2">
    <source>
        <dbReference type="SAM" id="SignalP"/>
    </source>
</evidence>
<dbReference type="InterPro" id="IPR050361">
    <property type="entry name" value="MPP/UQCRC_Complex"/>
</dbReference>
<reference evidence="5 6" key="1">
    <citation type="submission" date="2017-08" db="EMBL/GenBank/DDBJ databases">
        <title>Fine stratification of microbial communities through a metagenomic profile of the photic zone.</title>
        <authorList>
            <person name="Haro-Moreno J.M."/>
            <person name="Lopez-Perez M."/>
            <person name="De La Torre J."/>
            <person name="Picazo A."/>
            <person name="Camacho A."/>
            <person name="Rodriguez-Valera F."/>
        </authorList>
    </citation>
    <scope>NUCLEOTIDE SEQUENCE [LARGE SCALE GENOMIC DNA]</scope>
    <source>
        <strain evidence="5">MED-G28</strain>
    </source>
</reference>
<feature type="chain" id="PRO_5012088511" evidence="2">
    <location>
        <begin position="23"/>
        <end position="913"/>
    </location>
</feature>
<feature type="domain" description="Peptidase M16 N-terminal" evidence="3">
    <location>
        <begin position="45"/>
        <end position="179"/>
    </location>
</feature>
<dbReference type="InterPro" id="IPR011765">
    <property type="entry name" value="Pept_M16_N"/>
</dbReference>
<dbReference type="Gene3D" id="3.30.830.10">
    <property type="entry name" value="Metalloenzyme, LuxS/M16 peptidase-like"/>
    <property type="match status" value="4"/>
</dbReference>
<dbReference type="Pfam" id="PF00675">
    <property type="entry name" value="Peptidase_M16"/>
    <property type="match status" value="2"/>
</dbReference>
<dbReference type="Pfam" id="PF05193">
    <property type="entry name" value="Peptidase_M16_C"/>
    <property type="match status" value="2"/>
</dbReference>
<dbReference type="AlphaFoldDB" id="A0A2A5WAK3"/>
<name>A0A2A5WAK3_9GAMM</name>
<organism evidence="5 6">
    <name type="scientific">OM182 bacterium MED-G28</name>
    <dbReference type="NCBI Taxonomy" id="1986256"/>
    <lineage>
        <taxon>Bacteria</taxon>
        <taxon>Pseudomonadati</taxon>
        <taxon>Pseudomonadota</taxon>
        <taxon>Gammaproteobacteria</taxon>
        <taxon>OMG group</taxon>
        <taxon>OM182 clade</taxon>
    </lineage>
</organism>
<sequence length="913" mass="101252">MKYLTKTILLFFSAGITSLAFTQGNNLPEIPYEKFILDNGLTLIVHEDHKAPIVSVNIWYHVGSKNEPSGQSGFAHLFEHLMFNGSENFNDDYFQVLERVGATDLNGTTNLDRTNYFQNVPKNALDQVLWMESDRMGHLLGAVDQSKLDEQRGVVQNEKRQGENQPYGKVFTAILEAVYPYGHPYAHSVIGSMDDLNAASLEDVQEWFQTYYGPNNAVVVIAGDITPDEALAKAEQYFGDIPPSPPIAKHSEWIAKRTGEQRQIMQDRVPQARLYKVWNIPHSLSEETNLLDLFSNILADGKNSRLYNRLVYQDRIATDVSAFIQAGEIASMFIIQATANPGDDLESVEAAVDEEMQRLLTQGPDQEELDRVQTQVRARFIRGIERIGGFGGKSDALARSEVYGGSPDMYRQSLDHQQNATAESIRIAANKWLTDGVYVLEVEPFPSYAASGAGVDRSRLPEIDTPPDVSFPRIQRAQLSNGLNIVLAERNAIPTVSLQLMVNAGYASDQLASPGTASLAMNMLDEGTSTKSSLEISSELEMLGAILSTGSNLDTSSVSLNALAENLEPSLELFSDVILNPSFPQAELDRLKQEQLARIQREQTTPIQMAQRVFPKLIYGEDHAYGQGLTGTGTLESVNGLDRSDLVDFVRSWFRPNNATLIVVGDTSLSTLIPMLEEKFVNWSAGEVPLKNIPDVAQQQNSKIYIIDRPDSLQSVIYAGHVAPSVRDETEIAIGTMNNILGGSFTSRINMNLREDKGWSYGSRTILIPTNSQRPFFVQAPVQTDRTADSMQEVINELRGLIDDSPPTREEVEKAQASQSLRLAGRWETNSAVSGSLREIVRFGYEDDYFDRYANRVRSLNIEDIAEAAREVVLPENMVWLIVGDRNKVEAEIEALGIAEVEILDADGNPASD</sequence>
<feature type="signal peptide" evidence="2">
    <location>
        <begin position="1"/>
        <end position="22"/>
    </location>
</feature>
<keyword evidence="2" id="KW-0732">Signal</keyword>
<dbReference type="Proteomes" id="UP000219329">
    <property type="component" value="Unassembled WGS sequence"/>
</dbReference>
<feature type="domain" description="Peptidase M16 C-terminal" evidence="4">
    <location>
        <begin position="641"/>
        <end position="817"/>
    </location>
</feature>
<dbReference type="PANTHER" id="PTHR11851:SF49">
    <property type="entry name" value="MITOCHONDRIAL-PROCESSING PEPTIDASE SUBUNIT ALPHA"/>
    <property type="match status" value="1"/>
</dbReference>
<protein>
    <submittedName>
        <fullName evidence="5">Peptidase M16</fullName>
    </submittedName>
</protein>
<dbReference type="InterPro" id="IPR007863">
    <property type="entry name" value="Peptidase_M16_C"/>
</dbReference>
<proteinExistence type="inferred from homology"/>
<dbReference type="InterPro" id="IPR011249">
    <property type="entry name" value="Metalloenz_LuxS/M16"/>
</dbReference>
<dbReference type="EMBL" id="NTJZ01000008">
    <property type="protein sequence ID" value="PDH33452.1"/>
    <property type="molecule type" value="Genomic_DNA"/>
</dbReference>
<accession>A0A2A5WAK3</accession>
<evidence type="ECO:0000313" key="6">
    <source>
        <dbReference type="Proteomes" id="UP000219329"/>
    </source>
</evidence>